<sequence>MDEIDIDLDRAGLLLERGDIRGDAVDPAFEASAGQGLEADPDRLTSMDLGGIDLVHWRLDVKAAVVDQVDCRWCRHARR</sequence>
<gene>
    <name evidence="1" type="ORF">SDC9_184919</name>
</gene>
<protein>
    <submittedName>
        <fullName evidence="1">Uncharacterized protein</fullName>
    </submittedName>
</protein>
<reference evidence="1" key="1">
    <citation type="submission" date="2019-08" db="EMBL/GenBank/DDBJ databases">
        <authorList>
            <person name="Kucharzyk K."/>
            <person name="Murdoch R.W."/>
            <person name="Higgins S."/>
            <person name="Loffler F."/>
        </authorList>
    </citation>
    <scope>NUCLEOTIDE SEQUENCE</scope>
</reference>
<comment type="caution">
    <text evidence="1">The sequence shown here is derived from an EMBL/GenBank/DDBJ whole genome shotgun (WGS) entry which is preliminary data.</text>
</comment>
<dbReference type="AlphaFoldDB" id="A0A645HG90"/>
<accession>A0A645HG90</accession>
<organism evidence="1">
    <name type="scientific">bioreactor metagenome</name>
    <dbReference type="NCBI Taxonomy" id="1076179"/>
    <lineage>
        <taxon>unclassified sequences</taxon>
        <taxon>metagenomes</taxon>
        <taxon>ecological metagenomes</taxon>
    </lineage>
</organism>
<dbReference type="EMBL" id="VSSQ01092039">
    <property type="protein sequence ID" value="MPN37402.1"/>
    <property type="molecule type" value="Genomic_DNA"/>
</dbReference>
<proteinExistence type="predicted"/>
<evidence type="ECO:0000313" key="1">
    <source>
        <dbReference type="EMBL" id="MPN37402.1"/>
    </source>
</evidence>
<name>A0A645HG90_9ZZZZ</name>